<dbReference type="Pfam" id="PF00822">
    <property type="entry name" value="PMP22_Claudin"/>
    <property type="match status" value="1"/>
</dbReference>
<feature type="transmembrane region" description="Helical" evidence="5">
    <location>
        <begin position="72"/>
        <end position="93"/>
    </location>
</feature>
<comment type="caution">
    <text evidence="6">The sequence shown here is derived from an EMBL/GenBank/DDBJ whole genome shotgun (WGS) entry which is preliminary data.</text>
</comment>
<evidence type="ECO:0000256" key="5">
    <source>
        <dbReference type="SAM" id="Phobius"/>
    </source>
</evidence>
<evidence type="ECO:0000256" key="4">
    <source>
        <dbReference type="ARBA" id="ARBA00023136"/>
    </source>
</evidence>
<dbReference type="InterPro" id="IPR004031">
    <property type="entry name" value="PMP22/EMP/MP20/Claudin"/>
</dbReference>
<gene>
    <name evidence="6" type="ORF">DGYR_LOCUS1581</name>
</gene>
<proteinExistence type="predicted"/>
<feature type="transmembrane region" description="Helical" evidence="5">
    <location>
        <begin position="105"/>
        <end position="126"/>
    </location>
</feature>
<feature type="transmembrane region" description="Helical" evidence="5">
    <location>
        <begin position="12"/>
        <end position="34"/>
    </location>
</feature>
<name>A0A7I8VB69_9ANNE</name>
<dbReference type="Gene3D" id="1.20.140.150">
    <property type="match status" value="1"/>
</dbReference>
<feature type="transmembrane region" description="Helical" evidence="5">
    <location>
        <begin position="138"/>
        <end position="159"/>
    </location>
</feature>
<protein>
    <submittedName>
        <fullName evidence="6">DgyrCDS1663</fullName>
    </submittedName>
</protein>
<accession>A0A7I8VB69</accession>
<dbReference type="AlphaFoldDB" id="A0A7I8VB69"/>
<dbReference type="Proteomes" id="UP000549394">
    <property type="component" value="Unassembled WGS sequence"/>
</dbReference>
<evidence type="ECO:0000313" key="7">
    <source>
        <dbReference type="Proteomes" id="UP000549394"/>
    </source>
</evidence>
<keyword evidence="4 5" id="KW-0472">Membrane</keyword>
<reference evidence="6 7" key="1">
    <citation type="submission" date="2020-08" db="EMBL/GenBank/DDBJ databases">
        <authorList>
            <person name="Hejnol A."/>
        </authorList>
    </citation>
    <scope>NUCLEOTIDE SEQUENCE [LARGE SCALE GENOMIC DNA]</scope>
</reference>
<dbReference type="EMBL" id="CAJFCJ010000002">
    <property type="protein sequence ID" value="CAD5112441.1"/>
    <property type="molecule type" value="Genomic_DNA"/>
</dbReference>
<sequence>MSILENLKSASTVCKLHLFLLPIVLLLHIVGIAIPEWIKFGDTKIGLWKLCNYGNCGEYGSNASDYIKACQAFAIIATLSLIGCLVALCLRTFTDLIRKKLLTQIIIATSICSAFSCLITVAVFAGKSNDTGRKNLHAGFALVCISLIGSIVSAILGYIEGKKD</sequence>
<comment type="subcellular location">
    <subcellularLocation>
        <location evidence="1">Membrane</location>
        <topology evidence="1">Multi-pass membrane protein</topology>
    </subcellularLocation>
</comment>
<evidence type="ECO:0000313" key="6">
    <source>
        <dbReference type="EMBL" id="CAD5112441.1"/>
    </source>
</evidence>
<dbReference type="OrthoDB" id="10643382at2759"/>
<dbReference type="GO" id="GO:0016020">
    <property type="term" value="C:membrane"/>
    <property type="evidence" value="ECO:0007669"/>
    <property type="project" value="UniProtKB-SubCell"/>
</dbReference>
<evidence type="ECO:0000256" key="1">
    <source>
        <dbReference type="ARBA" id="ARBA00004141"/>
    </source>
</evidence>
<keyword evidence="7" id="KW-1185">Reference proteome</keyword>
<keyword evidence="3 5" id="KW-1133">Transmembrane helix</keyword>
<evidence type="ECO:0000256" key="3">
    <source>
        <dbReference type="ARBA" id="ARBA00022989"/>
    </source>
</evidence>
<keyword evidence="2 5" id="KW-0812">Transmembrane</keyword>
<organism evidence="6 7">
    <name type="scientific">Dimorphilus gyrociliatus</name>
    <dbReference type="NCBI Taxonomy" id="2664684"/>
    <lineage>
        <taxon>Eukaryota</taxon>
        <taxon>Metazoa</taxon>
        <taxon>Spiralia</taxon>
        <taxon>Lophotrochozoa</taxon>
        <taxon>Annelida</taxon>
        <taxon>Polychaeta</taxon>
        <taxon>Polychaeta incertae sedis</taxon>
        <taxon>Dinophilidae</taxon>
        <taxon>Dimorphilus</taxon>
    </lineage>
</organism>
<evidence type="ECO:0000256" key="2">
    <source>
        <dbReference type="ARBA" id="ARBA00022692"/>
    </source>
</evidence>